<evidence type="ECO:0000313" key="3">
    <source>
        <dbReference type="EMBL" id="TDL22813.1"/>
    </source>
</evidence>
<reference evidence="3 4" key="1">
    <citation type="submission" date="2018-06" db="EMBL/GenBank/DDBJ databases">
        <title>A transcriptomic atlas of mushroom development highlights an independent origin of complex multicellularity.</title>
        <authorList>
            <consortium name="DOE Joint Genome Institute"/>
            <person name="Krizsan K."/>
            <person name="Almasi E."/>
            <person name="Merenyi Z."/>
            <person name="Sahu N."/>
            <person name="Viragh M."/>
            <person name="Koszo T."/>
            <person name="Mondo S."/>
            <person name="Kiss B."/>
            <person name="Balint B."/>
            <person name="Kues U."/>
            <person name="Barry K."/>
            <person name="Hegedus J.C."/>
            <person name="Henrissat B."/>
            <person name="Johnson J."/>
            <person name="Lipzen A."/>
            <person name="Ohm R."/>
            <person name="Nagy I."/>
            <person name="Pangilinan J."/>
            <person name="Yan J."/>
            <person name="Xiong Y."/>
            <person name="Grigoriev I.V."/>
            <person name="Hibbett D.S."/>
            <person name="Nagy L.G."/>
        </authorList>
    </citation>
    <scope>NUCLEOTIDE SEQUENCE [LARGE SCALE GENOMIC DNA]</scope>
    <source>
        <strain evidence="3 4">SZMC22713</strain>
    </source>
</reference>
<dbReference type="Pfam" id="PF18142">
    <property type="entry name" value="SLATT_fungal"/>
    <property type="match status" value="1"/>
</dbReference>
<dbReference type="OrthoDB" id="3245801at2759"/>
<dbReference type="STRING" id="50990.A0A4Y7Q575"/>
<protein>
    <recommendedName>
        <fullName evidence="2">SMODS and SLOG-associating 2TM effector domain-containing protein</fullName>
    </recommendedName>
</protein>
<organism evidence="3 4">
    <name type="scientific">Rickenella mellea</name>
    <dbReference type="NCBI Taxonomy" id="50990"/>
    <lineage>
        <taxon>Eukaryota</taxon>
        <taxon>Fungi</taxon>
        <taxon>Dikarya</taxon>
        <taxon>Basidiomycota</taxon>
        <taxon>Agaricomycotina</taxon>
        <taxon>Agaricomycetes</taxon>
        <taxon>Hymenochaetales</taxon>
        <taxon>Rickenellaceae</taxon>
        <taxon>Rickenella</taxon>
    </lineage>
</organism>
<feature type="compositionally biased region" description="Polar residues" evidence="1">
    <location>
        <begin position="1"/>
        <end position="15"/>
    </location>
</feature>
<name>A0A4Y7Q575_9AGAM</name>
<accession>A0A4Y7Q575</accession>
<dbReference type="EMBL" id="ML170173">
    <property type="protein sequence ID" value="TDL22813.1"/>
    <property type="molecule type" value="Genomic_DNA"/>
</dbReference>
<keyword evidence="4" id="KW-1185">Reference proteome</keyword>
<feature type="region of interest" description="Disordered" evidence="1">
    <location>
        <begin position="1"/>
        <end position="97"/>
    </location>
</feature>
<feature type="region of interest" description="Disordered" evidence="1">
    <location>
        <begin position="226"/>
        <end position="255"/>
    </location>
</feature>
<dbReference type="Proteomes" id="UP000294933">
    <property type="component" value="Unassembled WGS sequence"/>
</dbReference>
<evidence type="ECO:0000256" key="1">
    <source>
        <dbReference type="SAM" id="MobiDB-lite"/>
    </source>
</evidence>
<evidence type="ECO:0000313" key="4">
    <source>
        <dbReference type="Proteomes" id="UP000294933"/>
    </source>
</evidence>
<feature type="domain" description="SMODS and SLOG-associating 2TM effector" evidence="2">
    <location>
        <begin position="108"/>
        <end position="226"/>
    </location>
</feature>
<proteinExistence type="predicted"/>
<feature type="compositionally biased region" description="Polar residues" evidence="1">
    <location>
        <begin position="63"/>
        <end position="74"/>
    </location>
</feature>
<dbReference type="NCBIfam" id="NF033635">
    <property type="entry name" value="SLATT_fungal"/>
    <property type="match status" value="1"/>
</dbReference>
<gene>
    <name evidence="3" type="ORF">BD410DRAFT_788153</name>
</gene>
<sequence>MDPQSNQPQAQNVLRSDSRGGVANVPVLGVQSSTSAPPVVPLRRGASTSTSIEKLPFDEKHSSSVTAQGASEDSQPALPQDQRNSSGNSTKPRKTVEKRLTATIEAAKVEQKKFSRNAFRYGLARDIALGLQILSSALITALSAVGGDRKTQISTAVLGAIATMVASYLARIRGTGEPHLSYSRSKNLQSFVRQCESFIEDHGDETDQLCDAKIDEFRKHFEDLLGTGPDERKLVPTKPGDNPPSQPPVRAPEIV</sequence>
<dbReference type="AlphaFoldDB" id="A0A4Y7Q575"/>
<evidence type="ECO:0000259" key="2">
    <source>
        <dbReference type="Pfam" id="PF18142"/>
    </source>
</evidence>
<dbReference type="InterPro" id="IPR041622">
    <property type="entry name" value="SLATT_fungi"/>
</dbReference>
<feature type="compositionally biased region" description="Pro residues" evidence="1">
    <location>
        <begin position="241"/>
        <end position="255"/>
    </location>
</feature>
<feature type="compositionally biased region" description="Polar residues" evidence="1">
    <location>
        <begin position="81"/>
        <end position="90"/>
    </location>
</feature>
<dbReference type="VEuPathDB" id="FungiDB:BD410DRAFT_788153"/>